<feature type="compositionally biased region" description="Polar residues" evidence="2">
    <location>
        <begin position="298"/>
        <end position="307"/>
    </location>
</feature>
<dbReference type="EMBL" id="NEFX01000018">
    <property type="protein sequence ID" value="OTW30507.1"/>
    <property type="molecule type" value="Genomic_DNA"/>
</dbReference>
<evidence type="ECO:0000313" key="3">
    <source>
        <dbReference type="EMBL" id="OTW30507.1"/>
    </source>
</evidence>
<evidence type="ECO:0008006" key="5">
    <source>
        <dbReference type="Google" id="ProtNLM"/>
    </source>
</evidence>
<feature type="region of interest" description="Disordered" evidence="2">
    <location>
        <begin position="272"/>
        <end position="316"/>
    </location>
</feature>
<dbReference type="PROSITE" id="PS50935">
    <property type="entry name" value="SSB"/>
    <property type="match status" value="1"/>
</dbReference>
<gene>
    <name evidence="3" type="ORF">B9M88_09570</name>
</gene>
<sequence>MAEKRKQFENKVSILGELKDLEVRDLKTKKGVPMKIANLQIKTGEGEVHRATMMAVEYYERDGKKEDNKSFKAIQTMEDEYISIKDIAEKKLEESPTVVRVNGSLENNMYKNRQGEVQETAQVTARFVNRVDEVSSDKFGVEFTVQTFVVSQPARIMDKNEDETDQVKFKVATIDYRGEAHPFEVYADNEYGVAEWAEDNAEKGMTLVISGIWNNKYNVVQVERPNPAGVGKPIVDTQREIDNRILVEGIIPVEDEDDPSFITPEEMKTSMKKYEDHKVEVKSSETKEKTTEVKKGVATSNTTSKKPTISEDDLPF</sequence>
<organism evidence="3 4">
    <name type="scientific">Staphylococcus agnetis</name>
    <dbReference type="NCBI Taxonomy" id="985762"/>
    <lineage>
        <taxon>Bacteria</taxon>
        <taxon>Bacillati</taxon>
        <taxon>Bacillota</taxon>
        <taxon>Bacilli</taxon>
        <taxon>Bacillales</taxon>
        <taxon>Staphylococcaceae</taxon>
        <taxon>Staphylococcus</taxon>
    </lineage>
</organism>
<protein>
    <recommendedName>
        <fullName evidence="5">Single-stranded DNA-binding protein</fullName>
    </recommendedName>
</protein>
<dbReference type="Proteomes" id="UP000195208">
    <property type="component" value="Unassembled WGS sequence"/>
</dbReference>
<reference evidence="3 4" key="1">
    <citation type="submission" date="2017-04" db="EMBL/GenBank/DDBJ databases">
        <title>Staphylococcus agnetis, a potential pathogen in the broiler production.</title>
        <authorList>
            <person name="Poulsen L."/>
        </authorList>
    </citation>
    <scope>NUCLEOTIDE SEQUENCE [LARGE SCALE GENOMIC DNA]</scope>
    <source>
        <strain evidence="3 4">723_310714_2_2_spleen</strain>
    </source>
</reference>
<comment type="caution">
    <text evidence="3">The sequence shown here is derived from an EMBL/GenBank/DDBJ whole genome shotgun (WGS) entry which is preliminary data.</text>
</comment>
<proteinExistence type="predicted"/>
<evidence type="ECO:0000313" key="4">
    <source>
        <dbReference type="Proteomes" id="UP000195208"/>
    </source>
</evidence>
<name>A0ABX3Z441_9STAP</name>
<accession>A0ABX3Z441</accession>
<evidence type="ECO:0000256" key="2">
    <source>
        <dbReference type="SAM" id="MobiDB-lite"/>
    </source>
</evidence>
<feature type="compositionally biased region" description="Basic and acidic residues" evidence="2">
    <location>
        <begin position="272"/>
        <end position="295"/>
    </location>
</feature>
<dbReference type="RefSeq" id="WP_085622035.1">
    <property type="nucleotide sequence ID" value="NZ_JAPTFZ010000006.1"/>
</dbReference>
<keyword evidence="1" id="KW-0238">DNA-binding</keyword>
<dbReference type="InterPro" id="IPR000424">
    <property type="entry name" value="Primosome_PriB/ssb"/>
</dbReference>
<keyword evidence="4" id="KW-1185">Reference proteome</keyword>
<evidence type="ECO:0000256" key="1">
    <source>
        <dbReference type="PROSITE-ProRule" id="PRU00252"/>
    </source>
</evidence>